<dbReference type="GO" id="GO:0008047">
    <property type="term" value="F:enzyme activator activity"/>
    <property type="evidence" value="ECO:0007669"/>
    <property type="project" value="InterPro"/>
</dbReference>
<gene>
    <name evidence="5" type="ordered locus">A2cp1_4313</name>
</gene>
<evidence type="ECO:0000313" key="5">
    <source>
        <dbReference type="EMBL" id="ACL67630.1"/>
    </source>
</evidence>
<evidence type="ECO:0000313" key="6">
    <source>
        <dbReference type="Proteomes" id="UP000007089"/>
    </source>
</evidence>
<comment type="similarity">
    <text evidence="1">Belongs to the peptidase A31 family.</text>
</comment>
<dbReference type="GO" id="GO:0016485">
    <property type="term" value="P:protein processing"/>
    <property type="evidence" value="ECO:0007669"/>
    <property type="project" value="TreeGrafter"/>
</dbReference>
<dbReference type="CDD" id="cd00518">
    <property type="entry name" value="H2MP"/>
    <property type="match status" value="1"/>
</dbReference>
<dbReference type="Pfam" id="PF01750">
    <property type="entry name" value="HycI"/>
    <property type="match status" value="1"/>
</dbReference>
<dbReference type="KEGG" id="acp:A2cp1_4313"/>
<evidence type="ECO:0000256" key="4">
    <source>
        <dbReference type="ARBA" id="ARBA00022801"/>
    </source>
</evidence>
<dbReference type="GO" id="GO:0004190">
    <property type="term" value="F:aspartic-type endopeptidase activity"/>
    <property type="evidence" value="ECO:0007669"/>
    <property type="project" value="UniProtKB-KW"/>
</dbReference>
<evidence type="ECO:0000256" key="3">
    <source>
        <dbReference type="ARBA" id="ARBA00022750"/>
    </source>
</evidence>
<dbReference type="SUPFAM" id="SSF53163">
    <property type="entry name" value="HybD-like"/>
    <property type="match status" value="1"/>
</dbReference>
<keyword evidence="4" id="KW-0378">Hydrolase</keyword>
<name>B8JBM2_ANAD2</name>
<reference evidence="5" key="1">
    <citation type="submission" date="2009-01" db="EMBL/GenBank/DDBJ databases">
        <title>Complete sequence of Anaeromyxobacter dehalogenans 2CP-1.</title>
        <authorList>
            <consortium name="US DOE Joint Genome Institute"/>
            <person name="Lucas S."/>
            <person name="Copeland A."/>
            <person name="Lapidus A."/>
            <person name="Glavina del Rio T."/>
            <person name="Dalin E."/>
            <person name="Tice H."/>
            <person name="Bruce D."/>
            <person name="Goodwin L."/>
            <person name="Pitluck S."/>
            <person name="Saunders E."/>
            <person name="Brettin T."/>
            <person name="Detter J.C."/>
            <person name="Han C."/>
            <person name="Larimer F."/>
            <person name="Land M."/>
            <person name="Hauser L."/>
            <person name="Kyrpides N."/>
            <person name="Ovchinnikova G."/>
            <person name="Beliaev A.S."/>
            <person name="Richardson P."/>
        </authorList>
    </citation>
    <scope>NUCLEOTIDE SEQUENCE</scope>
    <source>
        <strain evidence="5">2CP-1</strain>
    </source>
</reference>
<accession>B8JBM2</accession>
<dbReference type="EMBL" id="CP001359">
    <property type="protein sequence ID" value="ACL67630.1"/>
    <property type="molecule type" value="Genomic_DNA"/>
</dbReference>
<dbReference type="HOGENOM" id="CLU_099037_2_1_7"/>
<evidence type="ECO:0000256" key="1">
    <source>
        <dbReference type="ARBA" id="ARBA00006814"/>
    </source>
</evidence>
<keyword evidence="2 5" id="KW-0645">Protease</keyword>
<dbReference type="PRINTS" id="PR00446">
    <property type="entry name" value="HYDRGNUPTAKE"/>
</dbReference>
<dbReference type="Gene3D" id="3.40.50.1450">
    <property type="entry name" value="HybD-like"/>
    <property type="match status" value="1"/>
</dbReference>
<dbReference type="AlphaFoldDB" id="B8JBM2"/>
<dbReference type="RefSeq" id="WP_015935330.1">
    <property type="nucleotide sequence ID" value="NC_011891.1"/>
</dbReference>
<dbReference type="NCBIfam" id="TIGR00072">
    <property type="entry name" value="hydrog_prot"/>
    <property type="match status" value="1"/>
</dbReference>
<sequence>MDPERPASAARPPGRRPVASVLILCLGNPLRRDDAVALHVAARLAARPEPDVEVRTSAQAGLYLLDDMEGFDRVVVVDAVRTGAAPPGTVHALPLEAIHAPGGPSPHAIGLPSAVARARAAGAPVPSRIQLVAVEAEILDEVGEGLTPAVAAAVPAVEAAARAAARALAEEAG</sequence>
<protein>
    <submittedName>
        <fullName evidence="5">Hydrogenase maturation protease</fullName>
    </submittedName>
</protein>
<organism evidence="5 6">
    <name type="scientific">Anaeromyxobacter dehalogenans (strain ATCC BAA-258 / DSM 21875 / 2CP-1)</name>
    <dbReference type="NCBI Taxonomy" id="455488"/>
    <lineage>
        <taxon>Bacteria</taxon>
        <taxon>Pseudomonadati</taxon>
        <taxon>Myxococcota</taxon>
        <taxon>Myxococcia</taxon>
        <taxon>Myxococcales</taxon>
        <taxon>Cystobacterineae</taxon>
        <taxon>Anaeromyxobacteraceae</taxon>
        <taxon>Anaeromyxobacter</taxon>
    </lineage>
</organism>
<dbReference type="InterPro" id="IPR000671">
    <property type="entry name" value="Peptidase_A31"/>
</dbReference>
<dbReference type="PANTHER" id="PTHR30302">
    <property type="entry name" value="HYDROGENASE 1 MATURATION PROTEASE"/>
    <property type="match status" value="1"/>
</dbReference>
<keyword evidence="3" id="KW-0064">Aspartyl protease</keyword>
<dbReference type="InterPro" id="IPR023430">
    <property type="entry name" value="Pept_HybD-like_dom_sf"/>
</dbReference>
<dbReference type="Proteomes" id="UP000007089">
    <property type="component" value="Chromosome"/>
</dbReference>
<evidence type="ECO:0000256" key="2">
    <source>
        <dbReference type="ARBA" id="ARBA00022670"/>
    </source>
</evidence>
<dbReference type="PANTHER" id="PTHR30302:SF1">
    <property type="entry name" value="HYDROGENASE 2 MATURATION PROTEASE"/>
    <property type="match status" value="1"/>
</dbReference>
<proteinExistence type="inferred from homology"/>
<keyword evidence="6" id="KW-1185">Reference proteome</keyword>